<feature type="region of interest" description="Disordered" evidence="2">
    <location>
        <begin position="551"/>
        <end position="609"/>
    </location>
</feature>
<feature type="domain" description="Pleckstrin homology" evidence="3">
    <location>
        <begin position="917"/>
        <end position="1048"/>
    </location>
</feature>
<keyword evidence="1" id="KW-0175">Coiled coil</keyword>
<feature type="compositionally biased region" description="Basic residues" evidence="2">
    <location>
        <begin position="838"/>
        <end position="847"/>
    </location>
</feature>
<dbReference type="GO" id="GO:0005938">
    <property type="term" value="C:cell cortex"/>
    <property type="evidence" value="ECO:0007669"/>
    <property type="project" value="InterPro"/>
</dbReference>
<evidence type="ECO:0000256" key="2">
    <source>
        <dbReference type="SAM" id="MobiDB-lite"/>
    </source>
</evidence>
<feature type="compositionally biased region" description="Basic residues" evidence="2">
    <location>
        <begin position="19"/>
        <end position="35"/>
    </location>
</feature>
<dbReference type="EMBL" id="AZHB01000025">
    <property type="protein sequence ID" value="OAA55370.1"/>
    <property type="molecule type" value="Genomic_DNA"/>
</dbReference>
<organism evidence="4 5">
    <name type="scientific">Cordyceps fumosorosea (strain ARSEF 2679)</name>
    <name type="common">Isaria fumosorosea</name>
    <dbReference type="NCBI Taxonomy" id="1081104"/>
    <lineage>
        <taxon>Eukaryota</taxon>
        <taxon>Fungi</taxon>
        <taxon>Dikarya</taxon>
        <taxon>Ascomycota</taxon>
        <taxon>Pezizomycotina</taxon>
        <taxon>Sordariomycetes</taxon>
        <taxon>Hypocreomycetidae</taxon>
        <taxon>Hypocreales</taxon>
        <taxon>Cordycipitaceae</taxon>
        <taxon>Cordyceps</taxon>
    </lineage>
</organism>
<feature type="compositionally biased region" description="Polar residues" evidence="2">
    <location>
        <begin position="1111"/>
        <end position="1126"/>
    </location>
</feature>
<evidence type="ECO:0000313" key="5">
    <source>
        <dbReference type="Proteomes" id="UP000076744"/>
    </source>
</evidence>
<dbReference type="GO" id="GO:0000226">
    <property type="term" value="P:microtubule cytoskeleton organization"/>
    <property type="evidence" value="ECO:0007669"/>
    <property type="project" value="TreeGrafter"/>
</dbReference>
<feature type="compositionally biased region" description="Low complexity" evidence="2">
    <location>
        <begin position="1059"/>
        <end position="1073"/>
    </location>
</feature>
<feature type="compositionally biased region" description="Polar residues" evidence="2">
    <location>
        <begin position="760"/>
        <end position="771"/>
    </location>
</feature>
<feature type="compositionally biased region" description="Basic residues" evidence="2">
    <location>
        <begin position="1271"/>
        <end position="1288"/>
    </location>
</feature>
<feature type="compositionally biased region" description="Basic and acidic residues" evidence="2">
    <location>
        <begin position="49"/>
        <end position="59"/>
    </location>
</feature>
<evidence type="ECO:0000259" key="3">
    <source>
        <dbReference type="Pfam" id="PF12814"/>
    </source>
</evidence>
<feature type="region of interest" description="Disordered" evidence="2">
    <location>
        <begin position="225"/>
        <end position="244"/>
    </location>
</feature>
<accession>A0A162MFB2</accession>
<dbReference type="Proteomes" id="UP000076744">
    <property type="component" value="Unassembled WGS sequence"/>
</dbReference>
<dbReference type="GO" id="GO:0005543">
    <property type="term" value="F:phospholipid binding"/>
    <property type="evidence" value="ECO:0007669"/>
    <property type="project" value="InterPro"/>
</dbReference>
<feature type="compositionally biased region" description="Low complexity" evidence="2">
    <location>
        <begin position="814"/>
        <end position="827"/>
    </location>
</feature>
<protein>
    <recommendedName>
        <fullName evidence="3">Pleckstrin homology domain-containing protein</fullName>
    </recommendedName>
</protein>
<feature type="compositionally biased region" description="Polar residues" evidence="2">
    <location>
        <begin position="556"/>
        <end position="567"/>
    </location>
</feature>
<feature type="compositionally biased region" description="Low complexity" evidence="2">
    <location>
        <begin position="893"/>
        <end position="907"/>
    </location>
</feature>
<keyword evidence="5" id="KW-1185">Reference proteome</keyword>
<evidence type="ECO:0000256" key="1">
    <source>
        <dbReference type="SAM" id="Coils"/>
    </source>
</evidence>
<comment type="caution">
    <text evidence="4">The sequence shown here is derived from an EMBL/GenBank/DDBJ whole genome shotgun (WGS) entry which is preliminary data.</text>
</comment>
<dbReference type="GO" id="GO:0032065">
    <property type="term" value="P:maintenance of protein location in cell cortex"/>
    <property type="evidence" value="ECO:0007669"/>
    <property type="project" value="InterPro"/>
</dbReference>
<evidence type="ECO:0000313" key="4">
    <source>
        <dbReference type="EMBL" id="OAA55370.1"/>
    </source>
</evidence>
<feature type="region of interest" description="Disordered" evidence="2">
    <location>
        <begin position="361"/>
        <end position="385"/>
    </location>
</feature>
<dbReference type="GO" id="GO:0015631">
    <property type="term" value="F:tubulin binding"/>
    <property type="evidence" value="ECO:0007669"/>
    <property type="project" value="TreeGrafter"/>
</dbReference>
<reference evidence="4 5" key="1">
    <citation type="journal article" date="2016" name="Genome Biol. Evol.">
        <title>Divergent and convergent evolution of fungal pathogenicity.</title>
        <authorList>
            <person name="Shang Y."/>
            <person name="Xiao G."/>
            <person name="Zheng P."/>
            <person name="Cen K."/>
            <person name="Zhan S."/>
            <person name="Wang C."/>
        </authorList>
    </citation>
    <scope>NUCLEOTIDE SEQUENCE [LARGE SCALE GENOMIC DNA]</scope>
    <source>
        <strain evidence="4 5">ARSEF 2679</strain>
    </source>
</reference>
<feature type="region of interest" description="Disordered" evidence="2">
    <location>
        <begin position="653"/>
        <end position="911"/>
    </location>
</feature>
<gene>
    <name evidence="4" type="ORF">ISF_07881</name>
</gene>
<dbReference type="PANTHER" id="PTHR28190:SF2">
    <property type="entry name" value="MIGRATION PROTEIN, PUTATIVE (AFU_ORTHOLOGUE AFUA_2G07730)-RELATED"/>
    <property type="match status" value="1"/>
</dbReference>
<dbReference type="InterPro" id="IPR024774">
    <property type="entry name" value="PH_dom-Mcp5-type"/>
</dbReference>
<feature type="compositionally biased region" description="Basic and acidic residues" evidence="2">
    <location>
        <begin position="1139"/>
        <end position="1148"/>
    </location>
</feature>
<feature type="compositionally biased region" description="Low complexity" evidence="2">
    <location>
        <begin position="791"/>
        <end position="804"/>
    </location>
</feature>
<feature type="region of interest" description="Disordered" evidence="2">
    <location>
        <begin position="1056"/>
        <end position="1235"/>
    </location>
</feature>
<name>A0A162MFB2_CORFA</name>
<sequence length="1331" mass="146671">MTEWETEDEHGGNLTARQVSRRSSSRSAKSRRRSRTPPNRSISPALVDKAAKRSSRDATMDESISILDPRRFTPTLHANLVSEILTLRRDQEDKTKLIESLETSLFSTKEENESLQANFTSLGKESRSLKRQLSLLEGGTSSALGELARERDDAVESIAETKKRLDAAQKKIRTLEDDSQRVHDLWAKEKGDWEDERRKYERKIHVSETRLKTLLEEVAVLQDAQTNDQEAHDEGDETLRDNDGASVRTMSMTGSLRYSLLNSPGPNNLNGACLADELNLDDDDSDAAATESVLSSPRHKRTISRDMAPVGRMHRRDLSLESPSRPASAARSRLFFNANVLGILQGQDEKQAPAPIMPPTSYRDTGVQFSPPPSPKIEPTEKPEAENVARIVNEIEANQRRKRVQRGTFPGKAVVAEEVQHRAMISAAAQTIATPLSPPRTPTTMFETVTPPPETEESTMVSSATQTDKEPEMPILNIVPPLTPPLPAMPIPSISVQPPTSRPTTPRSPMLPPYMKNFGCQVNISYEVQTTEASVQTEGIQVDKRLATLPPHLQPSAISSRPTSPNNDGPEREKTFTPVPGNLPPRNPRRLGGKATADLHSSPVSGARDEDDVLDSYLRNEDTESIGLRVTRRNGGLFAGFESQSSDEAEEFAEADVSDSEYRTALSAPRPYSNTNRPGKRNSFGATTAFPEHPAAKHTTGGSAKLYGTDIYSTSARSDMDIGNRSHRRKLSKPLEKVAVPGTGSSRSSDIRKHAMIQGSIASQQTRSRSPSLPDGRNPPFPIPLRDSSKRLSSSFMSSPSEDYSPTRAESSYRRGSSRGSYYGGSVRRVRSATAMPRNHRYRRHGSRSPPPLSVSTEAPESPSLPPLPRNDITTPRGKELGASYRRHRHELSTNTDNTLNTDPLSTSQGSAHATGVVDAIAQTMVGEWMFKYVRRRKSFSVPDASGKDDTGNDRHKRWVWLAPYERSILWSSKQPSSGSALMGKTGRKLTIQSVLDVKDDNPVPKGAQTIFNRSILILTPQRALKFTASSSERHYLWLTALSFLAHSSQAVPENLSAPQPQVVKQPHQQSVPEFEPPQTKIRRPGIRDSIRLAKNKTTGANRVAPHNVPSLPSNPSSRMGEVSSSRPPPSTGPASVTHHREASHDTAEPPMIQRFTERSQTSSHGRKRSNTGGQQHVPPPLSFRGFSGPAGGLQEQGHSTSTSTPASSDLFHSQASSNTTWGGSQRASEASSRPGNFFDAIGTVRMEAFISPLAALQPGQPSEQDELRHLSRRRSKEHRRRHSRSRSRNGDSYSYYTRGGSVRRGFDDYYGGSRTAGEEEYSRDDPFKGF</sequence>
<dbReference type="InterPro" id="IPR053005">
    <property type="entry name" value="Nuclear_Pos-Cytoskel_Interact"/>
</dbReference>
<feature type="region of interest" description="Disordered" evidence="2">
    <location>
        <begin position="1"/>
        <end position="64"/>
    </location>
</feature>
<feature type="compositionally biased region" description="Basic and acidic residues" evidence="2">
    <location>
        <begin position="229"/>
        <end position="243"/>
    </location>
</feature>
<dbReference type="OrthoDB" id="2149224at2759"/>
<dbReference type="GeneID" id="30024173"/>
<dbReference type="Pfam" id="PF12814">
    <property type="entry name" value="Mcp5_PH"/>
    <property type="match status" value="1"/>
</dbReference>
<feature type="coiled-coil region" evidence="1">
    <location>
        <begin position="144"/>
        <end position="217"/>
    </location>
</feature>
<feature type="region of interest" description="Disordered" evidence="2">
    <location>
        <begin position="434"/>
        <end position="458"/>
    </location>
</feature>
<dbReference type="RefSeq" id="XP_018701223.1">
    <property type="nucleotide sequence ID" value="XM_018851484.1"/>
</dbReference>
<feature type="region of interest" description="Disordered" evidence="2">
    <location>
        <begin position="1256"/>
        <end position="1331"/>
    </location>
</feature>
<dbReference type="GO" id="GO:0005739">
    <property type="term" value="C:mitochondrion"/>
    <property type="evidence" value="ECO:0007669"/>
    <property type="project" value="TreeGrafter"/>
</dbReference>
<dbReference type="PANTHER" id="PTHR28190">
    <property type="entry name" value="NUCLEAR MIGRATION PROTEIN NUM1"/>
    <property type="match status" value="1"/>
</dbReference>
<dbReference type="STRING" id="1081104.A0A162MFB2"/>
<feature type="compositionally biased region" description="Polar residues" evidence="2">
    <location>
        <begin position="1197"/>
        <end position="1235"/>
    </location>
</feature>
<proteinExistence type="predicted"/>